<dbReference type="GO" id="GO:0034237">
    <property type="term" value="F:protein kinase A regulatory subunit binding"/>
    <property type="evidence" value="ECO:0007669"/>
    <property type="project" value="TreeGrafter"/>
</dbReference>
<protein>
    <recommendedName>
        <fullName evidence="1">A-kinase anchor protein 7-like phosphoesterase domain-containing protein</fullName>
    </recommendedName>
</protein>
<dbReference type="GO" id="GO:0005829">
    <property type="term" value="C:cytosol"/>
    <property type="evidence" value="ECO:0007669"/>
    <property type="project" value="TreeGrafter"/>
</dbReference>
<dbReference type="PANTHER" id="PTHR15934:SF2">
    <property type="entry name" value="A-KINASE ANCHOR PROTEIN 7-LIKE PHOSPHOESTERASE DOMAIN-CONTAINING PROTEIN"/>
    <property type="match status" value="1"/>
</dbReference>
<name>A0AAE1A0N4_9GAST</name>
<dbReference type="SUPFAM" id="SSF55144">
    <property type="entry name" value="LigT-like"/>
    <property type="match status" value="1"/>
</dbReference>
<dbReference type="Pfam" id="PF10469">
    <property type="entry name" value="AKAP7_NLS"/>
    <property type="match status" value="1"/>
</dbReference>
<gene>
    <name evidence="2" type="ORF">RRG08_013149</name>
</gene>
<sequence>MAAKVGRSNFFYCVRLTNPAIRTQIQDALDWMVDKEPKFANFCYTPEMIHVTLCEVCLQNDDDITRASEALEKAETILRENLPSSLLTIKGISTFQNLIMIADVAYEDDFRHFAEVLKTQLKESGVQVVERHDFHPHVTILKVNTMKARKAKVGKINSWLYVNLKDKFFGKQSVDSVHLCKMGYERREDGFYNTPAEIIFRTNH</sequence>
<dbReference type="AlphaFoldDB" id="A0AAE1A0N4"/>
<evidence type="ECO:0000313" key="2">
    <source>
        <dbReference type="EMBL" id="KAK3778885.1"/>
    </source>
</evidence>
<dbReference type="EMBL" id="JAWDGP010002895">
    <property type="protein sequence ID" value="KAK3778885.1"/>
    <property type="molecule type" value="Genomic_DNA"/>
</dbReference>
<proteinExistence type="predicted"/>
<dbReference type="Proteomes" id="UP001283361">
    <property type="component" value="Unassembled WGS sequence"/>
</dbReference>
<evidence type="ECO:0000313" key="3">
    <source>
        <dbReference type="Proteomes" id="UP001283361"/>
    </source>
</evidence>
<keyword evidence="3" id="KW-1185">Reference proteome</keyword>
<dbReference type="InterPro" id="IPR052641">
    <property type="entry name" value="AKAP7_isoform_gamma"/>
</dbReference>
<dbReference type="PANTHER" id="PTHR15934">
    <property type="entry name" value="RNA 2',3'-CYCLIC PHOSPHODIESTERASE"/>
    <property type="match status" value="1"/>
</dbReference>
<dbReference type="GO" id="GO:0010738">
    <property type="term" value="P:regulation of protein kinase A signaling"/>
    <property type="evidence" value="ECO:0007669"/>
    <property type="project" value="TreeGrafter"/>
</dbReference>
<reference evidence="2" key="1">
    <citation type="journal article" date="2023" name="G3 (Bethesda)">
        <title>A reference genome for the long-term kleptoplast-retaining sea slug Elysia crispata morphotype clarki.</title>
        <authorList>
            <person name="Eastman K.E."/>
            <person name="Pendleton A.L."/>
            <person name="Shaikh M.A."/>
            <person name="Suttiyut T."/>
            <person name="Ogas R."/>
            <person name="Tomko P."/>
            <person name="Gavelis G."/>
            <person name="Widhalm J.R."/>
            <person name="Wisecaver J.H."/>
        </authorList>
    </citation>
    <scope>NUCLEOTIDE SEQUENCE</scope>
    <source>
        <strain evidence="2">ECLA1</strain>
    </source>
</reference>
<organism evidence="2 3">
    <name type="scientific">Elysia crispata</name>
    <name type="common">lettuce slug</name>
    <dbReference type="NCBI Taxonomy" id="231223"/>
    <lineage>
        <taxon>Eukaryota</taxon>
        <taxon>Metazoa</taxon>
        <taxon>Spiralia</taxon>
        <taxon>Lophotrochozoa</taxon>
        <taxon>Mollusca</taxon>
        <taxon>Gastropoda</taxon>
        <taxon>Heterobranchia</taxon>
        <taxon>Euthyneura</taxon>
        <taxon>Panpulmonata</taxon>
        <taxon>Sacoglossa</taxon>
        <taxon>Placobranchoidea</taxon>
        <taxon>Plakobranchidae</taxon>
        <taxon>Elysia</taxon>
    </lineage>
</organism>
<dbReference type="InterPro" id="IPR009097">
    <property type="entry name" value="Cyclic_Pdiesterase"/>
</dbReference>
<feature type="domain" description="A-kinase anchor protein 7-like phosphoesterase" evidence="1">
    <location>
        <begin position="9"/>
        <end position="198"/>
    </location>
</feature>
<dbReference type="Gene3D" id="3.90.1140.10">
    <property type="entry name" value="Cyclic phosphodiesterase"/>
    <property type="match status" value="1"/>
</dbReference>
<accession>A0AAE1A0N4</accession>
<evidence type="ECO:0000259" key="1">
    <source>
        <dbReference type="Pfam" id="PF10469"/>
    </source>
</evidence>
<dbReference type="InterPro" id="IPR019510">
    <property type="entry name" value="AKAP7-like_phosphoesterase"/>
</dbReference>
<comment type="caution">
    <text evidence="2">The sequence shown here is derived from an EMBL/GenBank/DDBJ whole genome shotgun (WGS) entry which is preliminary data.</text>
</comment>